<keyword evidence="1" id="KW-1133">Transmembrane helix</keyword>
<evidence type="ECO:0000313" key="3">
    <source>
        <dbReference type="Proteomes" id="UP000183015"/>
    </source>
</evidence>
<protein>
    <recommendedName>
        <fullName evidence="4">DUF3592 domain-containing protein</fullName>
    </recommendedName>
</protein>
<reference evidence="3" key="1">
    <citation type="submission" date="2016-10" db="EMBL/GenBank/DDBJ databases">
        <authorList>
            <person name="Varghese N."/>
        </authorList>
    </citation>
    <scope>NUCLEOTIDE SEQUENCE [LARGE SCALE GENOMIC DNA]</scope>
    <source>
        <strain evidence="3">DSM 45096 / BCRC 16803 / CGMCC 4.1857 / CIP 109030 / JCM 12277 / KCTC 19219 / NBRC 100920 / 33214</strain>
    </source>
</reference>
<accession>A0A1H7HZ57</accession>
<sequence>MGLGLLAWVAQWEHHFYWTLDRQGVRTTATIVHAQHYGRQSSYLIHFSRAPHAPADTWTGIAGEVGDVISVVYNPSDPSDAIASANLRRAELVIPSLLCAGALVCFVLGWRTVRS</sequence>
<keyword evidence="3" id="KW-1185">Reference proteome</keyword>
<evidence type="ECO:0000313" key="2">
    <source>
        <dbReference type="EMBL" id="SEK55448.1"/>
    </source>
</evidence>
<dbReference type="Proteomes" id="UP000183015">
    <property type="component" value="Unassembled WGS sequence"/>
</dbReference>
<evidence type="ECO:0008006" key="4">
    <source>
        <dbReference type="Google" id="ProtNLM"/>
    </source>
</evidence>
<evidence type="ECO:0000256" key="1">
    <source>
        <dbReference type="SAM" id="Phobius"/>
    </source>
</evidence>
<dbReference type="EMBL" id="FOAZ01000002">
    <property type="protein sequence ID" value="SEK55448.1"/>
    <property type="molecule type" value="Genomic_DNA"/>
</dbReference>
<proteinExistence type="predicted"/>
<feature type="transmembrane region" description="Helical" evidence="1">
    <location>
        <begin position="92"/>
        <end position="110"/>
    </location>
</feature>
<name>A0A1H7HZ57_STRJI</name>
<keyword evidence="1" id="KW-0472">Membrane</keyword>
<keyword evidence="1" id="KW-0812">Transmembrane</keyword>
<dbReference type="AlphaFoldDB" id="A0A1H7HZ57"/>
<organism evidence="2 3">
    <name type="scientific">Streptacidiphilus jiangxiensis</name>
    <dbReference type="NCBI Taxonomy" id="235985"/>
    <lineage>
        <taxon>Bacteria</taxon>
        <taxon>Bacillati</taxon>
        <taxon>Actinomycetota</taxon>
        <taxon>Actinomycetes</taxon>
        <taxon>Kitasatosporales</taxon>
        <taxon>Streptomycetaceae</taxon>
        <taxon>Streptacidiphilus</taxon>
    </lineage>
</organism>
<gene>
    <name evidence="2" type="ORF">SAMN05414137_102423</name>
</gene>